<dbReference type="Proteomes" id="UP000000585">
    <property type="component" value="Chromosome"/>
</dbReference>
<sequence>MQINAILKKKKLLLEGNKMVIRVFDQQKNTYSSFALEELSYYMNRVFKTNIELVEEKEADIFVGLVNKEDRKDHVLISLDKGKGRIESNTIVGLLIGIYRMFHEFGVVYTRPGRRHDFVPELRFEDFLDKQLSIDETASYYHRGVCIEGADSFENILDFIDWLPKIGMNSFFIQFENPYSFLKRWYEHEFNPYLNKEQFSNELVQELSDRLDKELQKRGLIHHRVGHGWTGEVLGYSSKFGWESGLSISEEKKPYVAEINGKRELFNTAPILTSLDFSNPDVADKMVEIIKDYAKKRPDVNYLHVWLSDARNNICECENCRQELVSDQYIRILNQLDRALTSEGLDTKICFLLYHELLWAPQKEKLDNPERFTMMFAPITRTFEMSYADVDFDNSIPTPKPYMRNKIILPNSLEENLSYLFEWQKAFKGDSFVYDYPLGRAHYGDLGYMKISQTIYRDVSYLSNLHLNGYISCQELRAGFPHNFPNYVMGEMLWKKTRSYEELIEEYFSALYGENWQSVVEYLEKLSIYSSCDYFNAIGSRQSDVLANHYYIAYNLADNFLPIIEENISKLLNSQKDEWKQLSYHREYVVKMAKALYLQATGKTRQAQDEWRNVLNYIRGHELLFQSNLDVYRVIEVAKNYAGFHL</sequence>
<evidence type="ECO:0000313" key="1">
    <source>
        <dbReference type="EMBL" id="AAK74634.1"/>
    </source>
</evidence>
<dbReference type="InterPro" id="IPR032287">
    <property type="entry name" value="DUF4838"/>
</dbReference>
<accession>A0A0H2UNN2</accession>
<dbReference type="eggNOG" id="ENOG502Z8WE">
    <property type="taxonomic scope" value="Bacteria"/>
</dbReference>
<dbReference type="Pfam" id="PF16126">
    <property type="entry name" value="DUF4838"/>
    <property type="match status" value="1"/>
</dbReference>
<dbReference type="AlphaFoldDB" id="A0A0H2UNN2"/>
<reference evidence="1 2" key="1">
    <citation type="journal article" date="2001" name="Science">
        <title>Complete genome sequence of a virulent isolate of Streptococcus pneumoniae.</title>
        <authorList>
            <person name="Tettelin H."/>
            <person name="Nelson K.E."/>
            <person name="Paulsen I.T."/>
            <person name="Eisen J.A."/>
            <person name="Read T.D."/>
            <person name="Peterson S."/>
            <person name="Heidelberg J."/>
            <person name="DeBoy R.T."/>
            <person name="Haft D.H."/>
            <person name="Dodson R.J."/>
            <person name="Durkin A.S."/>
            <person name="Gwinn M."/>
            <person name="Kolonay J.F."/>
            <person name="Nelson W.C."/>
            <person name="Peterson J.D."/>
            <person name="Umayam L.A."/>
            <person name="White O."/>
            <person name="Salzberg S.L."/>
            <person name="Lewis M.R."/>
            <person name="Radune D."/>
            <person name="Holtzapple E."/>
            <person name="Khouri H."/>
            <person name="Wolf A.M."/>
            <person name="Utterback T.R."/>
            <person name="Hansen C.L."/>
            <person name="McDonald L.A."/>
            <person name="Feldblyum T.V."/>
            <person name="Angiuoli S."/>
            <person name="Dickinson T."/>
            <person name="Hickey E.K."/>
            <person name="Holt I.E."/>
            <person name="Loftus B.J."/>
            <person name="Yang F."/>
            <person name="Smith H.O."/>
            <person name="Venter J.C."/>
            <person name="Dougherty B.A."/>
            <person name="Morrison D.A."/>
            <person name="Hollingshead S.K."/>
            <person name="Fraser C.M."/>
        </authorList>
    </citation>
    <scope>NUCLEOTIDE SEQUENCE [LARGE SCALE GENOMIC DNA]</scope>
    <source>
        <strain evidence="2">ATCC BAA-334 / TIGR4</strain>
    </source>
</reference>
<name>A0A0H2UNN2_STRPN</name>
<dbReference type="KEGG" id="spn:SP_0475"/>
<dbReference type="EnsemblBacteria" id="AAK74634">
    <property type="protein sequence ID" value="AAK74634"/>
    <property type="gene ID" value="SP_0475"/>
</dbReference>
<keyword evidence="2" id="KW-1185">Reference proteome</keyword>
<organism evidence="1 2">
    <name type="scientific">Streptococcus pneumoniae serotype 4 (strain ATCC BAA-334 / TIGR4)</name>
    <dbReference type="NCBI Taxonomy" id="170187"/>
    <lineage>
        <taxon>Bacteria</taxon>
        <taxon>Bacillati</taxon>
        <taxon>Bacillota</taxon>
        <taxon>Bacilli</taxon>
        <taxon>Lactobacillales</taxon>
        <taxon>Streptococcaceae</taxon>
        <taxon>Streptococcus</taxon>
    </lineage>
</organism>
<dbReference type="PaxDb" id="170187-SP_0475"/>
<protein>
    <recommendedName>
        <fullName evidence="3">KCNMB2, ball and chain domain protein</fullName>
    </recommendedName>
</protein>
<dbReference type="EMBL" id="AE005672">
    <property type="protein sequence ID" value="AAK74634.1"/>
    <property type="molecule type" value="Genomic_DNA"/>
</dbReference>
<proteinExistence type="predicted"/>
<evidence type="ECO:0008006" key="3">
    <source>
        <dbReference type="Google" id="ProtNLM"/>
    </source>
</evidence>
<gene>
    <name evidence="1" type="ordered locus">SP_0475</name>
</gene>
<dbReference type="BioCyc" id="SPNE170187:G1FZB-492-MONOMER"/>
<evidence type="ECO:0000313" key="2">
    <source>
        <dbReference type="Proteomes" id="UP000000585"/>
    </source>
</evidence>